<dbReference type="Proteomes" id="UP001371218">
    <property type="component" value="Unassembled WGS sequence"/>
</dbReference>
<evidence type="ECO:0000313" key="1">
    <source>
        <dbReference type="EMBL" id="MEK8035069.1"/>
    </source>
</evidence>
<evidence type="ECO:0000313" key="2">
    <source>
        <dbReference type="Proteomes" id="UP001371218"/>
    </source>
</evidence>
<dbReference type="EMBL" id="JBBUTG010000067">
    <property type="protein sequence ID" value="MEK8035069.1"/>
    <property type="molecule type" value="Genomic_DNA"/>
</dbReference>
<keyword evidence="2" id="KW-1185">Reference proteome</keyword>
<name>A0ABU9C132_9BURK</name>
<dbReference type="RefSeq" id="WP_341429503.1">
    <property type="nucleotide sequence ID" value="NZ_JBBUTG010000067.1"/>
</dbReference>
<comment type="caution">
    <text evidence="1">The sequence shown here is derived from an EMBL/GenBank/DDBJ whole genome shotgun (WGS) entry which is preliminary data.</text>
</comment>
<gene>
    <name evidence="1" type="ORF">AACH06_29990</name>
</gene>
<sequence length="109" mass="12302">MNAAGHYYLNSEEPQLVGQRCTGFVLQHFYEGQQITDQVNVAYLRFSEQWYRLYFECETIFWRMSEPPEAAENSGLAYGLLLNNLSGMESVVGQTVQAVAYSASESGDV</sequence>
<organism evidence="1 2">
    <name type="scientific">Ideonella lacteola</name>
    <dbReference type="NCBI Taxonomy" id="2984193"/>
    <lineage>
        <taxon>Bacteria</taxon>
        <taxon>Pseudomonadati</taxon>
        <taxon>Pseudomonadota</taxon>
        <taxon>Betaproteobacteria</taxon>
        <taxon>Burkholderiales</taxon>
        <taxon>Sphaerotilaceae</taxon>
        <taxon>Ideonella</taxon>
    </lineage>
</organism>
<proteinExistence type="predicted"/>
<accession>A0ABU9C132</accession>
<protein>
    <submittedName>
        <fullName evidence="1">Uncharacterized protein</fullName>
    </submittedName>
</protein>
<reference evidence="1 2" key="1">
    <citation type="submission" date="2024-04" db="EMBL/GenBank/DDBJ databases">
        <title>Novel species of the genus Ideonella isolated from streams.</title>
        <authorList>
            <person name="Lu H."/>
        </authorList>
    </citation>
    <scope>NUCLEOTIDE SEQUENCE [LARGE SCALE GENOMIC DNA]</scope>
    <source>
        <strain evidence="1 2">DXS29W</strain>
    </source>
</reference>